<dbReference type="AlphaFoldDB" id="A0A3N4LFM4"/>
<reference evidence="1 2" key="1">
    <citation type="journal article" date="2018" name="Nat. Ecol. Evol.">
        <title>Pezizomycetes genomes reveal the molecular basis of ectomycorrhizal truffle lifestyle.</title>
        <authorList>
            <person name="Murat C."/>
            <person name="Payen T."/>
            <person name="Noel B."/>
            <person name="Kuo A."/>
            <person name="Morin E."/>
            <person name="Chen J."/>
            <person name="Kohler A."/>
            <person name="Krizsan K."/>
            <person name="Balestrini R."/>
            <person name="Da Silva C."/>
            <person name="Montanini B."/>
            <person name="Hainaut M."/>
            <person name="Levati E."/>
            <person name="Barry K.W."/>
            <person name="Belfiori B."/>
            <person name="Cichocki N."/>
            <person name="Clum A."/>
            <person name="Dockter R.B."/>
            <person name="Fauchery L."/>
            <person name="Guy J."/>
            <person name="Iotti M."/>
            <person name="Le Tacon F."/>
            <person name="Lindquist E.A."/>
            <person name="Lipzen A."/>
            <person name="Malagnac F."/>
            <person name="Mello A."/>
            <person name="Molinier V."/>
            <person name="Miyauchi S."/>
            <person name="Poulain J."/>
            <person name="Riccioni C."/>
            <person name="Rubini A."/>
            <person name="Sitrit Y."/>
            <person name="Splivallo R."/>
            <person name="Traeger S."/>
            <person name="Wang M."/>
            <person name="Zifcakova L."/>
            <person name="Wipf D."/>
            <person name="Zambonelli A."/>
            <person name="Paolocci F."/>
            <person name="Nowrousian M."/>
            <person name="Ottonello S."/>
            <person name="Baldrian P."/>
            <person name="Spatafora J.W."/>
            <person name="Henrissat B."/>
            <person name="Nagy L.G."/>
            <person name="Aury J.M."/>
            <person name="Wincker P."/>
            <person name="Grigoriev I.V."/>
            <person name="Bonfante P."/>
            <person name="Martin F.M."/>
        </authorList>
    </citation>
    <scope>NUCLEOTIDE SEQUENCE [LARGE SCALE GENOMIC DNA]</scope>
    <source>
        <strain evidence="1 2">ATCC MYA-4762</strain>
    </source>
</reference>
<dbReference type="Proteomes" id="UP000267821">
    <property type="component" value="Unassembled WGS sequence"/>
</dbReference>
<accession>A0A3N4LFM4</accession>
<evidence type="ECO:0000313" key="2">
    <source>
        <dbReference type="Proteomes" id="UP000267821"/>
    </source>
</evidence>
<name>A0A3N4LFM4_9PEZI</name>
<keyword evidence="2" id="KW-1185">Reference proteome</keyword>
<proteinExistence type="predicted"/>
<dbReference type="EMBL" id="ML121570">
    <property type="protein sequence ID" value="RPB20508.1"/>
    <property type="molecule type" value="Genomic_DNA"/>
</dbReference>
<dbReference type="InParanoid" id="A0A3N4LFM4"/>
<sequence length="136" mass="15257">MKDKLYKSAGRSLGLESTWWSKFLLPLAHSDPSTSPGATFEICIYIQWLSNYAANPHSYSNPLTSVFKSTIRISQTRLLAGVRGRTVFCCVAMRFVFFCIPIPSSAAGSVFNTLLQFKFLHSLAIEVQWLVSWVSL</sequence>
<evidence type="ECO:0000313" key="1">
    <source>
        <dbReference type="EMBL" id="RPB20508.1"/>
    </source>
</evidence>
<protein>
    <submittedName>
        <fullName evidence="1">Uncharacterized protein</fullName>
    </submittedName>
</protein>
<gene>
    <name evidence="1" type="ORF">L211DRAFT_513753</name>
</gene>
<organism evidence="1 2">
    <name type="scientific">Terfezia boudieri ATCC MYA-4762</name>
    <dbReference type="NCBI Taxonomy" id="1051890"/>
    <lineage>
        <taxon>Eukaryota</taxon>
        <taxon>Fungi</taxon>
        <taxon>Dikarya</taxon>
        <taxon>Ascomycota</taxon>
        <taxon>Pezizomycotina</taxon>
        <taxon>Pezizomycetes</taxon>
        <taxon>Pezizales</taxon>
        <taxon>Pezizaceae</taxon>
        <taxon>Terfezia</taxon>
    </lineage>
</organism>